<dbReference type="AlphaFoldDB" id="A0A9P4QTH5"/>
<accession>A0A9P4QTH5</accession>
<evidence type="ECO:0000256" key="1">
    <source>
        <dbReference type="SAM" id="MobiDB-lite"/>
    </source>
</evidence>
<evidence type="ECO:0000313" key="3">
    <source>
        <dbReference type="Proteomes" id="UP000799444"/>
    </source>
</evidence>
<reference evidence="2" key="1">
    <citation type="journal article" date="2020" name="Stud. Mycol.">
        <title>101 Dothideomycetes genomes: a test case for predicting lifestyles and emergence of pathogens.</title>
        <authorList>
            <person name="Haridas S."/>
            <person name="Albert R."/>
            <person name="Binder M."/>
            <person name="Bloem J."/>
            <person name="Labutti K."/>
            <person name="Salamov A."/>
            <person name="Andreopoulos B."/>
            <person name="Baker S."/>
            <person name="Barry K."/>
            <person name="Bills G."/>
            <person name="Bluhm B."/>
            <person name="Cannon C."/>
            <person name="Castanera R."/>
            <person name="Culley D."/>
            <person name="Daum C."/>
            <person name="Ezra D."/>
            <person name="Gonzalez J."/>
            <person name="Henrissat B."/>
            <person name="Kuo A."/>
            <person name="Liang C."/>
            <person name="Lipzen A."/>
            <person name="Lutzoni F."/>
            <person name="Magnuson J."/>
            <person name="Mondo S."/>
            <person name="Nolan M."/>
            <person name="Ohm R."/>
            <person name="Pangilinan J."/>
            <person name="Park H.-J."/>
            <person name="Ramirez L."/>
            <person name="Alfaro M."/>
            <person name="Sun H."/>
            <person name="Tritt A."/>
            <person name="Yoshinaga Y."/>
            <person name="Zwiers L.-H."/>
            <person name="Turgeon B."/>
            <person name="Goodwin S."/>
            <person name="Spatafora J."/>
            <person name="Crous P."/>
            <person name="Grigoriev I."/>
        </authorList>
    </citation>
    <scope>NUCLEOTIDE SEQUENCE</scope>
    <source>
        <strain evidence="2">CBS 125425</strain>
    </source>
</reference>
<sequence length="274" mass="30420">MVSPKRFPSSSSIPNMSRHGSPRSVPTSARHQLHRAVSQMDMATAAKLGQQNFAGLSMLTPLPTYTPHIVDEYYTDYSSPEPNMGAFAPHSSKNGFMASGRLTPQTPEPYAFNEPLSIADPFDPYSNAQWSDDGQVPIGLGFENDMQTMMMPEANMRMWTPELDSTPTSMEPMPSFDQPVCRSPSTMHGWAEQPTSVSPPQIPHTLPHTRGVPSLSMSEASAPEYDPPEGAQEEWANLRMNQANHMSAYMETIRTSSKHPQWEDIMIPRTTSSF</sequence>
<gene>
    <name evidence="2" type="ORF">EJ04DRAFT_343271</name>
</gene>
<name>A0A9P4QTH5_9PLEO</name>
<protein>
    <submittedName>
        <fullName evidence="2">Uncharacterized protein</fullName>
    </submittedName>
</protein>
<evidence type="ECO:0000313" key="2">
    <source>
        <dbReference type="EMBL" id="KAF2732155.1"/>
    </source>
</evidence>
<keyword evidence="3" id="KW-1185">Reference proteome</keyword>
<dbReference type="OrthoDB" id="40579at2759"/>
<dbReference type="Proteomes" id="UP000799444">
    <property type="component" value="Unassembled WGS sequence"/>
</dbReference>
<comment type="caution">
    <text evidence="2">The sequence shown here is derived from an EMBL/GenBank/DDBJ whole genome shotgun (WGS) entry which is preliminary data.</text>
</comment>
<dbReference type="EMBL" id="ML996182">
    <property type="protein sequence ID" value="KAF2732155.1"/>
    <property type="molecule type" value="Genomic_DNA"/>
</dbReference>
<feature type="region of interest" description="Disordered" evidence="1">
    <location>
        <begin position="1"/>
        <end position="31"/>
    </location>
</feature>
<organism evidence="2 3">
    <name type="scientific">Polyplosphaeria fusca</name>
    <dbReference type="NCBI Taxonomy" id="682080"/>
    <lineage>
        <taxon>Eukaryota</taxon>
        <taxon>Fungi</taxon>
        <taxon>Dikarya</taxon>
        <taxon>Ascomycota</taxon>
        <taxon>Pezizomycotina</taxon>
        <taxon>Dothideomycetes</taxon>
        <taxon>Pleosporomycetidae</taxon>
        <taxon>Pleosporales</taxon>
        <taxon>Tetraplosphaeriaceae</taxon>
        <taxon>Polyplosphaeria</taxon>
    </lineage>
</organism>
<proteinExistence type="predicted"/>